<keyword evidence="4" id="KW-0732">Signal</keyword>
<feature type="region of interest" description="Disordered" evidence="3">
    <location>
        <begin position="1142"/>
        <end position="1164"/>
    </location>
</feature>
<feature type="region of interest" description="Disordered" evidence="3">
    <location>
        <begin position="33"/>
        <end position="62"/>
    </location>
</feature>
<feature type="compositionally biased region" description="Polar residues" evidence="3">
    <location>
        <begin position="490"/>
        <end position="500"/>
    </location>
</feature>
<accession>A0ABD3MK96</accession>
<evidence type="ECO:0000256" key="1">
    <source>
        <dbReference type="ARBA" id="ARBA00009054"/>
    </source>
</evidence>
<dbReference type="SUPFAM" id="SSF58014">
    <property type="entry name" value="Coiled-coil domain of nucleotide exchange factor GrpE"/>
    <property type="match status" value="1"/>
</dbReference>
<dbReference type="InterPro" id="IPR000740">
    <property type="entry name" value="GrpE"/>
</dbReference>
<organism evidence="5 6">
    <name type="scientific">Cyclotella atomus</name>
    <dbReference type="NCBI Taxonomy" id="382360"/>
    <lineage>
        <taxon>Eukaryota</taxon>
        <taxon>Sar</taxon>
        <taxon>Stramenopiles</taxon>
        <taxon>Ochrophyta</taxon>
        <taxon>Bacillariophyta</taxon>
        <taxon>Coscinodiscophyceae</taxon>
        <taxon>Thalassiosirophycidae</taxon>
        <taxon>Stephanodiscales</taxon>
        <taxon>Stephanodiscaceae</taxon>
        <taxon>Cyclotella</taxon>
    </lineage>
</organism>
<feature type="compositionally biased region" description="Basic residues" evidence="3">
    <location>
        <begin position="629"/>
        <end position="638"/>
    </location>
</feature>
<dbReference type="Gene3D" id="3.90.20.20">
    <property type="match status" value="1"/>
</dbReference>
<feature type="compositionally biased region" description="Basic and acidic residues" evidence="3">
    <location>
        <begin position="513"/>
        <end position="540"/>
    </location>
</feature>
<evidence type="ECO:0000256" key="3">
    <source>
        <dbReference type="SAM" id="MobiDB-lite"/>
    </source>
</evidence>
<feature type="compositionally biased region" description="Polar residues" evidence="3">
    <location>
        <begin position="977"/>
        <end position="992"/>
    </location>
</feature>
<dbReference type="InterPro" id="IPR011989">
    <property type="entry name" value="ARM-like"/>
</dbReference>
<protein>
    <submittedName>
        <fullName evidence="5">Uncharacterized protein</fullName>
    </submittedName>
</protein>
<feature type="compositionally biased region" description="Polar residues" evidence="3">
    <location>
        <begin position="360"/>
        <end position="378"/>
    </location>
</feature>
<proteinExistence type="inferred from homology"/>
<feature type="region of interest" description="Disordered" evidence="3">
    <location>
        <begin position="953"/>
        <end position="1057"/>
    </location>
</feature>
<feature type="region of interest" description="Disordered" evidence="3">
    <location>
        <begin position="360"/>
        <end position="384"/>
    </location>
</feature>
<sequence>MPAFKLFLAGLCIISSNGFTTAPSRYALRPLYADESAEPSSEADAPPENPEAAPPTEDMSDILNSPAFLKKKVEVLEGDLKKLDASIEETNAVYEANKAEWGEKFDKLNDDSRLMQERLSKQTESTTAEATVEVVQQMLNVIDTYERAFNSVEPSTPEQEAIVAEYKATYDKILECFDELNVTKIKTVGAEFDYEMHQAMMQMPNDEFEEGITLHYLYCTMDEFDFDTSPSPPPASSPLSYASAPALSSTAASCSPASSRKRDSEPPSPLSSSASPPRGRTKARRSRKVIRTGADALALANAKLDSLSSTGGQLLQSNSQKSGARKRSLKETPDSSNGLDSTVGACKHPNETYLEAETPHYSNKNAMSSDHSNKSNSTDGDRKCYGRRCKKHKSSTASHNSIDDWDGTDDFKMKMDNTPPSNCVVDRILTKAKSSNKQPESGIIIHNDGMEMGTPPTPATPPTLKSGSHRSVRFSLSSNTQHYYQGYGTPPSTLQSNESADLNGVDEDRVEIHSSQGNKDESTFRSKEFDDKQSLDERSNSKASAVPRNNQEVNDSKQSLSGGMPDYGSEEESAFVLTEKDKPKSTISALQGCLKSPTRQPIQRKRDRTDSPSPTKSDHSASSYGSFGVRKRRKHRSRFNGSYTTANTSYSQQQSQESEDGMYQSNSPETVVALGRRDDIQDVGNYRMMIDDLSYLCSAILGCRKRSRQQVKVGDVQQIIKHDSVTAGAACDLAETISQSEMQTALLVLGGQKNNVGALTAVLEAVACAPSAVDWMEVCANIVEGRVERLKGSVSTDNGANGHSKMDSNKPVFGGRTKSARRKQSVPEPNNKSDPIPSANVVTRDKYGGISSKALALVVHFISTICTAKSTNPSISKAAIKSARNAVLAHKASLQGIARLVLDDPVVDAYLRHVIQDRANIDNTVEEVDDQSVVSCATTGSKRSTISAASNEQFNDVQGSDPTKFGRRKGRKKKPSRLQQAIDSSDLGSNQLEPIAEIDDDSSLSSGKTPQTEEKLVPGSNGKSDSLSFASDDASRVSKDHSVKNGSNDNVEFSGSSSARFQEKISSALSRANLNHSLEQAILASDLNSSQGDEEWTCSYCSAWEQNVLNASNAESSSRAPLTAASLALDSAGRIISGRVKNASGFDDEDHSDEDESDDNFFQTDESNDFTKNPILVVNEMMRKSGSLPSYSRSLVTTISSMLILLRDHGSDCEEARHQICNRCIAYLQHRASTLSEIIDNLCCLSPASSKALSLPETLLIPSLLQVVFESHGVPQSSFREALIMTALKTLTTLTHENSSACDQIKSFVQPAGGNAKLINGVEIVFRHLFATIEEAPHQKSYDAIIFCLNILTNVAEMIPSYTRDIFVDMNARAGLNGITWLTRWIVTKTTGFQRAVMKGSFGSTAQIDVVSSEHEELQSGEEGNLVTAGNGFVLLAYLMLDEDNSTVTARIRDIIIEELPVDKSGKSGGIQFMIKTLKAFCNFYHYSVGDLSVAVIAPVIKLIAGLERIHLVQQSSSWL</sequence>
<feature type="region of interest" description="Disordered" evidence="3">
    <location>
        <begin position="446"/>
        <end position="501"/>
    </location>
</feature>
<evidence type="ECO:0000256" key="2">
    <source>
        <dbReference type="ARBA" id="ARBA00023186"/>
    </source>
</evidence>
<evidence type="ECO:0000313" key="5">
    <source>
        <dbReference type="EMBL" id="KAL3764506.1"/>
    </source>
</evidence>
<feature type="region of interest" description="Disordered" evidence="3">
    <location>
        <begin position="306"/>
        <end position="346"/>
    </location>
</feature>
<gene>
    <name evidence="5" type="ORF">ACHAWO_007023</name>
</gene>
<keyword evidence="6" id="KW-1185">Reference proteome</keyword>
<dbReference type="InterPro" id="IPR013805">
    <property type="entry name" value="GrpE_CC"/>
</dbReference>
<feature type="region of interest" description="Disordered" evidence="3">
    <location>
        <begin position="252"/>
        <end position="289"/>
    </location>
</feature>
<evidence type="ECO:0000313" key="6">
    <source>
        <dbReference type="Proteomes" id="UP001530400"/>
    </source>
</evidence>
<keyword evidence="2" id="KW-0143">Chaperone</keyword>
<feature type="compositionally biased region" description="Basic and acidic residues" evidence="3">
    <location>
        <begin position="1033"/>
        <end position="1043"/>
    </location>
</feature>
<feature type="region of interest" description="Disordered" evidence="3">
    <location>
        <begin position="513"/>
        <end position="666"/>
    </location>
</feature>
<dbReference type="Gene3D" id="1.25.10.10">
    <property type="entry name" value="Leucine-rich Repeat Variant"/>
    <property type="match status" value="1"/>
</dbReference>
<feature type="compositionally biased region" description="Basic residues" evidence="3">
    <location>
        <begin position="965"/>
        <end position="976"/>
    </location>
</feature>
<feature type="chain" id="PRO_5044818486" evidence="4">
    <location>
        <begin position="19"/>
        <end position="1520"/>
    </location>
</feature>
<feature type="region of interest" description="Disordered" evidence="3">
    <location>
        <begin position="792"/>
        <end position="840"/>
    </location>
</feature>
<name>A0ABD3MK96_9STRA</name>
<feature type="compositionally biased region" description="Acidic residues" evidence="3">
    <location>
        <begin position="1146"/>
        <end position="1159"/>
    </location>
</feature>
<feature type="compositionally biased region" description="Polar residues" evidence="3">
    <location>
        <begin position="541"/>
        <end position="561"/>
    </location>
</feature>
<dbReference type="PANTHER" id="PTHR21237">
    <property type="entry name" value="GRPE PROTEIN"/>
    <property type="match status" value="1"/>
</dbReference>
<feature type="signal peptide" evidence="4">
    <location>
        <begin position="1"/>
        <end position="18"/>
    </location>
</feature>
<reference evidence="5 6" key="1">
    <citation type="submission" date="2024-10" db="EMBL/GenBank/DDBJ databases">
        <title>Updated reference genomes for cyclostephanoid diatoms.</title>
        <authorList>
            <person name="Roberts W.R."/>
            <person name="Alverson A.J."/>
        </authorList>
    </citation>
    <scope>NUCLEOTIDE SEQUENCE [LARGE SCALE GENOMIC DNA]</scope>
    <source>
        <strain evidence="5 6">AJA010-31</strain>
    </source>
</reference>
<feature type="compositionally biased region" description="Polar residues" evidence="3">
    <location>
        <begin position="474"/>
        <end position="483"/>
    </location>
</feature>
<feature type="compositionally biased region" description="Polar residues" evidence="3">
    <location>
        <begin position="1044"/>
        <end position="1057"/>
    </location>
</feature>
<evidence type="ECO:0000256" key="4">
    <source>
        <dbReference type="SAM" id="SignalP"/>
    </source>
</evidence>
<feature type="compositionally biased region" description="Low complexity" evidence="3">
    <location>
        <begin position="306"/>
        <end position="320"/>
    </location>
</feature>
<dbReference type="EMBL" id="JALLPJ020001418">
    <property type="protein sequence ID" value="KAL3764506.1"/>
    <property type="molecule type" value="Genomic_DNA"/>
</dbReference>
<dbReference type="Proteomes" id="UP001530400">
    <property type="component" value="Unassembled WGS sequence"/>
</dbReference>
<dbReference type="PANTHER" id="PTHR21237:SF40">
    <property type="entry name" value="CELL CYCLE AND APOPTOSIS REGULATOR PROTEIN 2"/>
    <property type="match status" value="1"/>
</dbReference>
<feature type="compositionally biased region" description="Polar residues" evidence="3">
    <location>
        <begin position="611"/>
        <end position="625"/>
    </location>
</feature>
<comment type="caution">
    <text evidence="5">The sequence shown here is derived from an EMBL/GenBank/DDBJ whole genome shotgun (WGS) entry which is preliminary data.</text>
</comment>
<feature type="compositionally biased region" description="Basic residues" evidence="3">
    <location>
        <begin position="279"/>
        <end position="289"/>
    </location>
</feature>
<comment type="similarity">
    <text evidence="1">Belongs to the GrpE family.</text>
</comment>
<dbReference type="Pfam" id="PF01025">
    <property type="entry name" value="GrpE"/>
    <property type="match status" value="1"/>
</dbReference>
<feature type="compositionally biased region" description="Polar residues" evidence="3">
    <location>
        <begin position="639"/>
        <end position="648"/>
    </location>
</feature>